<feature type="non-terminal residue" evidence="2">
    <location>
        <position position="74"/>
    </location>
</feature>
<evidence type="ECO:0000313" key="2">
    <source>
        <dbReference type="EMBL" id="KMQ82099.1"/>
    </source>
</evidence>
<evidence type="ECO:0000256" key="1">
    <source>
        <dbReference type="SAM" id="MobiDB-lite"/>
    </source>
</evidence>
<accession>A0A0J7JVG6</accession>
<dbReference type="EMBL" id="LBMM01028414">
    <property type="protein sequence ID" value="KMQ82099.1"/>
    <property type="molecule type" value="Genomic_DNA"/>
</dbReference>
<dbReference type="Proteomes" id="UP000036403">
    <property type="component" value="Unassembled WGS sequence"/>
</dbReference>
<organism evidence="2 3">
    <name type="scientific">Lasius niger</name>
    <name type="common">Black garden ant</name>
    <dbReference type="NCBI Taxonomy" id="67767"/>
    <lineage>
        <taxon>Eukaryota</taxon>
        <taxon>Metazoa</taxon>
        <taxon>Ecdysozoa</taxon>
        <taxon>Arthropoda</taxon>
        <taxon>Hexapoda</taxon>
        <taxon>Insecta</taxon>
        <taxon>Pterygota</taxon>
        <taxon>Neoptera</taxon>
        <taxon>Endopterygota</taxon>
        <taxon>Hymenoptera</taxon>
        <taxon>Apocrita</taxon>
        <taxon>Aculeata</taxon>
        <taxon>Formicoidea</taxon>
        <taxon>Formicidae</taxon>
        <taxon>Formicinae</taxon>
        <taxon>Lasius</taxon>
        <taxon>Lasius</taxon>
    </lineage>
</organism>
<feature type="compositionally biased region" description="Low complexity" evidence="1">
    <location>
        <begin position="1"/>
        <end position="10"/>
    </location>
</feature>
<protein>
    <submittedName>
        <fullName evidence="2">Uncharacterized protein</fullName>
    </submittedName>
</protein>
<evidence type="ECO:0000313" key="3">
    <source>
        <dbReference type="Proteomes" id="UP000036403"/>
    </source>
</evidence>
<dbReference type="PaxDb" id="67767-A0A0J7JVG6"/>
<name>A0A0J7JVG6_LASNI</name>
<comment type="caution">
    <text evidence="2">The sequence shown here is derived from an EMBL/GenBank/DDBJ whole genome shotgun (WGS) entry which is preliminary data.</text>
</comment>
<keyword evidence="3" id="KW-1185">Reference proteome</keyword>
<sequence>MSNRSSISRSSRSRSRSSRSSRISRSNLNTKLPVGKKVDAGDHIENAVVAEEHVEEEVEEDVEDVGQTQLLLIC</sequence>
<reference evidence="2 3" key="1">
    <citation type="submission" date="2015-04" db="EMBL/GenBank/DDBJ databases">
        <title>Lasius niger genome sequencing.</title>
        <authorList>
            <person name="Konorov E.A."/>
            <person name="Nikitin M.A."/>
            <person name="Kirill M.V."/>
            <person name="Chang P."/>
        </authorList>
    </citation>
    <scope>NUCLEOTIDE SEQUENCE [LARGE SCALE GENOMIC DNA]</scope>
    <source>
        <tissue evidence="2">Whole</tissue>
    </source>
</reference>
<gene>
    <name evidence="2" type="ORF">RF55_24190</name>
</gene>
<proteinExistence type="predicted"/>
<feature type="region of interest" description="Disordered" evidence="1">
    <location>
        <begin position="1"/>
        <end position="42"/>
    </location>
</feature>
<dbReference type="AlphaFoldDB" id="A0A0J7JVG6"/>